<keyword evidence="1" id="KW-0732">Signal</keyword>
<dbReference type="Proteomes" id="UP001212263">
    <property type="component" value="Unassembled WGS sequence"/>
</dbReference>
<accession>A0AAW6FGT7</accession>
<sequence length="137" mass="15444">MKSTIQKLRSMISVIAISLILSSFTTSTARVETSFGTTIMGVPSGSKTFTFWGNNYISVSIGNNSSIPVIAFYECLQLQKGEEYIVLPPYRHTMGTPFYVDVPEHELPFLWVFKFDASYYEREGNINVGFVATWAPY</sequence>
<gene>
    <name evidence="2" type="ORF">PN645_07130</name>
</gene>
<reference evidence="2" key="1">
    <citation type="submission" date="2023-01" db="EMBL/GenBank/DDBJ databases">
        <title>Human gut microbiome strain richness.</title>
        <authorList>
            <person name="Chen-Liaw A."/>
        </authorList>
    </citation>
    <scope>NUCLEOTIDE SEQUENCE</scope>
    <source>
        <strain evidence="2">RTP21484st1_B7_RTP21484_190118</strain>
    </source>
</reference>
<protein>
    <submittedName>
        <fullName evidence="2">Uncharacterized protein</fullName>
    </submittedName>
</protein>
<dbReference type="AlphaFoldDB" id="A0AAW6FGT7"/>
<name>A0AAW6FGT7_9BACT</name>
<dbReference type="EMBL" id="JAQMRD010000007">
    <property type="protein sequence ID" value="MDB9222781.1"/>
    <property type="molecule type" value="Genomic_DNA"/>
</dbReference>
<evidence type="ECO:0000256" key="1">
    <source>
        <dbReference type="SAM" id="SignalP"/>
    </source>
</evidence>
<dbReference type="RefSeq" id="WP_140403428.1">
    <property type="nucleotide sequence ID" value="NZ_BAABYK010000001.1"/>
</dbReference>
<evidence type="ECO:0000313" key="3">
    <source>
        <dbReference type="Proteomes" id="UP001212263"/>
    </source>
</evidence>
<proteinExistence type="predicted"/>
<organism evidence="2 3">
    <name type="scientific">Odoribacter splanchnicus</name>
    <dbReference type="NCBI Taxonomy" id="28118"/>
    <lineage>
        <taxon>Bacteria</taxon>
        <taxon>Pseudomonadati</taxon>
        <taxon>Bacteroidota</taxon>
        <taxon>Bacteroidia</taxon>
        <taxon>Bacteroidales</taxon>
        <taxon>Odoribacteraceae</taxon>
        <taxon>Odoribacter</taxon>
    </lineage>
</organism>
<feature type="signal peptide" evidence="1">
    <location>
        <begin position="1"/>
        <end position="29"/>
    </location>
</feature>
<feature type="chain" id="PRO_5043420057" evidence="1">
    <location>
        <begin position="30"/>
        <end position="137"/>
    </location>
</feature>
<comment type="caution">
    <text evidence="2">The sequence shown here is derived from an EMBL/GenBank/DDBJ whole genome shotgun (WGS) entry which is preliminary data.</text>
</comment>
<evidence type="ECO:0000313" key="2">
    <source>
        <dbReference type="EMBL" id="MDB9222781.1"/>
    </source>
</evidence>